<evidence type="ECO:0000256" key="5">
    <source>
        <dbReference type="SAM" id="MobiDB-lite"/>
    </source>
</evidence>
<evidence type="ECO:0000259" key="6">
    <source>
        <dbReference type="PROSITE" id="PS50865"/>
    </source>
</evidence>
<keyword evidence="8" id="KW-1185">Reference proteome</keyword>
<feature type="region of interest" description="Disordered" evidence="5">
    <location>
        <begin position="166"/>
        <end position="216"/>
    </location>
</feature>
<dbReference type="Gene3D" id="6.10.140.2220">
    <property type="match status" value="1"/>
</dbReference>
<dbReference type="SUPFAM" id="SSF144232">
    <property type="entry name" value="HIT/MYND zinc finger-like"/>
    <property type="match status" value="1"/>
</dbReference>
<evidence type="ECO:0000256" key="4">
    <source>
        <dbReference type="PROSITE-ProRule" id="PRU00134"/>
    </source>
</evidence>
<organism evidence="7 8">
    <name type="scientific">Leptotrombidium deliense</name>
    <dbReference type="NCBI Taxonomy" id="299467"/>
    <lineage>
        <taxon>Eukaryota</taxon>
        <taxon>Metazoa</taxon>
        <taxon>Ecdysozoa</taxon>
        <taxon>Arthropoda</taxon>
        <taxon>Chelicerata</taxon>
        <taxon>Arachnida</taxon>
        <taxon>Acari</taxon>
        <taxon>Acariformes</taxon>
        <taxon>Trombidiformes</taxon>
        <taxon>Prostigmata</taxon>
        <taxon>Anystina</taxon>
        <taxon>Parasitengona</taxon>
        <taxon>Trombiculoidea</taxon>
        <taxon>Trombiculidae</taxon>
        <taxon>Leptotrombidium</taxon>
    </lineage>
</organism>
<gene>
    <name evidence="7" type="ORF">B4U80_11678</name>
</gene>
<name>A0A443S3T8_9ACAR</name>
<reference evidence="7 8" key="1">
    <citation type="journal article" date="2018" name="Gigascience">
        <title>Genomes of trombidid mites reveal novel predicted allergens and laterally-transferred genes associated with secondary metabolism.</title>
        <authorList>
            <person name="Dong X."/>
            <person name="Chaisiri K."/>
            <person name="Xia D."/>
            <person name="Armstrong S.D."/>
            <person name="Fang Y."/>
            <person name="Donnelly M.J."/>
            <person name="Kadowaki T."/>
            <person name="McGarry J.W."/>
            <person name="Darby A.C."/>
            <person name="Makepeace B.L."/>
        </authorList>
    </citation>
    <scope>NUCLEOTIDE SEQUENCE [LARGE SCALE GENOMIC DNA]</scope>
    <source>
        <strain evidence="7">UoL-UT</strain>
    </source>
</reference>
<keyword evidence="1" id="KW-0479">Metal-binding</keyword>
<dbReference type="InterPro" id="IPR002893">
    <property type="entry name" value="Znf_MYND"/>
</dbReference>
<evidence type="ECO:0000313" key="8">
    <source>
        <dbReference type="Proteomes" id="UP000288716"/>
    </source>
</evidence>
<evidence type="ECO:0000313" key="7">
    <source>
        <dbReference type="EMBL" id="RWS22200.1"/>
    </source>
</evidence>
<accession>A0A443S3T8</accession>
<proteinExistence type="predicted"/>
<protein>
    <recommendedName>
        <fullName evidence="6">MYND-type domain-containing protein</fullName>
    </recommendedName>
</protein>
<dbReference type="Proteomes" id="UP000288716">
    <property type="component" value="Unassembled WGS sequence"/>
</dbReference>
<dbReference type="OrthoDB" id="6509866at2759"/>
<dbReference type="Pfam" id="PF01753">
    <property type="entry name" value="zf-MYND"/>
    <property type="match status" value="1"/>
</dbReference>
<dbReference type="AlphaFoldDB" id="A0A443S3T8"/>
<dbReference type="GO" id="GO:0008270">
    <property type="term" value="F:zinc ion binding"/>
    <property type="evidence" value="ECO:0007669"/>
    <property type="project" value="UniProtKB-KW"/>
</dbReference>
<feature type="compositionally biased region" description="Low complexity" evidence="5">
    <location>
        <begin position="187"/>
        <end position="205"/>
    </location>
</feature>
<dbReference type="PROSITE" id="PS50865">
    <property type="entry name" value="ZF_MYND_2"/>
    <property type="match status" value="1"/>
</dbReference>
<keyword evidence="2 4" id="KW-0863">Zinc-finger</keyword>
<comment type="caution">
    <text evidence="7">The sequence shown here is derived from an EMBL/GenBank/DDBJ whole genome shotgun (WGS) entry which is preliminary data.</text>
</comment>
<dbReference type="EMBL" id="NCKV01009509">
    <property type="protein sequence ID" value="RWS22200.1"/>
    <property type="molecule type" value="Genomic_DNA"/>
</dbReference>
<evidence type="ECO:0000256" key="3">
    <source>
        <dbReference type="ARBA" id="ARBA00022833"/>
    </source>
</evidence>
<evidence type="ECO:0000256" key="2">
    <source>
        <dbReference type="ARBA" id="ARBA00022771"/>
    </source>
</evidence>
<evidence type="ECO:0000256" key="1">
    <source>
        <dbReference type="ARBA" id="ARBA00022723"/>
    </source>
</evidence>
<dbReference type="STRING" id="299467.A0A443S3T8"/>
<keyword evidence="3" id="KW-0862">Zinc</keyword>
<sequence>MELNNRIENRDSPPINGEIIREFLLFMAGRKDVSNSDPNRLYITGVPKDVSDIAFINYLIDIRCPKPLNRVRLNRGYLKNGNESLYAYTFLEYDNPQDASDALSLLHLQRPYLLRVVYARRREDKQQNELNVKVKTGVQWHKKTDGRIAKLTKAIKDKSSYSDFCELSSKKSTDSGVSDESGDRDSMSPSSNSSSEHSDSTTDSSGNQDSIEEYKRTKMPTWDRDIPLSFMELLTTGELVRLLPTANAVCGTCSKSPFVDHIHFILDEQIIVNPVESLPPLKNGCCNQCGNKSKIAFQYCSACERVMYCSDACQILHWRCHINECLKIRR</sequence>
<dbReference type="VEuPathDB" id="VectorBase:LDEU009840"/>
<feature type="domain" description="MYND-type" evidence="6">
    <location>
        <begin position="286"/>
        <end position="325"/>
    </location>
</feature>